<dbReference type="STRING" id="1032480.MLP_36590"/>
<evidence type="ECO:0000256" key="9">
    <source>
        <dbReference type="ARBA" id="ARBA00022840"/>
    </source>
</evidence>
<evidence type="ECO:0000256" key="5">
    <source>
        <dbReference type="ARBA" id="ARBA00022553"/>
    </source>
</evidence>
<dbReference type="InterPro" id="IPR004358">
    <property type="entry name" value="Sig_transdc_His_kin-like_C"/>
</dbReference>
<dbReference type="SMART" id="SM00387">
    <property type="entry name" value="HATPase_c"/>
    <property type="match status" value="1"/>
</dbReference>
<dbReference type="PANTHER" id="PTHR43047:SF78">
    <property type="entry name" value="SENSORY_REGULATORY PROTEIN RPFC"/>
    <property type="match status" value="1"/>
</dbReference>
<dbReference type="PROSITE" id="PS50109">
    <property type="entry name" value="HIS_KIN"/>
    <property type="match status" value="1"/>
</dbReference>
<dbReference type="InterPro" id="IPR036097">
    <property type="entry name" value="HisK_dim/P_sf"/>
</dbReference>
<evidence type="ECO:0000256" key="13">
    <source>
        <dbReference type="ARBA" id="ARBA00074306"/>
    </source>
</evidence>
<dbReference type="eggNOG" id="COG2205">
    <property type="taxonomic scope" value="Bacteria"/>
</dbReference>
<comment type="subunit">
    <text evidence="11">At low DSF concentrations, interacts with RpfF.</text>
</comment>
<dbReference type="FunFam" id="3.30.565.10:FF:000010">
    <property type="entry name" value="Sensor histidine kinase RcsC"/>
    <property type="match status" value="1"/>
</dbReference>
<dbReference type="SMART" id="SM00086">
    <property type="entry name" value="PAC"/>
    <property type="match status" value="1"/>
</dbReference>
<dbReference type="HOGENOM" id="CLU_000445_89_2_11"/>
<evidence type="ECO:0000256" key="2">
    <source>
        <dbReference type="ARBA" id="ARBA00004236"/>
    </source>
</evidence>
<dbReference type="SUPFAM" id="SSF55785">
    <property type="entry name" value="PYP-like sensor domain (PAS domain)"/>
    <property type="match status" value="1"/>
</dbReference>
<dbReference type="InterPro" id="IPR005467">
    <property type="entry name" value="His_kinase_dom"/>
</dbReference>
<organism evidence="17 18">
    <name type="scientific">Microlunatus phosphovorus (strain ATCC 700054 / DSM 10555 / JCM 9379 / NBRC 101784 / NCIMB 13414 / VKM Ac-1990 / NM-1)</name>
    <dbReference type="NCBI Taxonomy" id="1032480"/>
    <lineage>
        <taxon>Bacteria</taxon>
        <taxon>Bacillati</taxon>
        <taxon>Actinomycetota</taxon>
        <taxon>Actinomycetes</taxon>
        <taxon>Propionibacteriales</taxon>
        <taxon>Propionibacteriaceae</taxon>
        <taxon>Microlunatus</taxon>
    </lineage>
</organism>
<dbReference type="Proteomes" id="UP000007947">
    <property type="component" value="Chromosome"/>
</dbReference>
<gene>
    <name evidence="17" type="ordered locus">MLP_36590</name>
</gene>
<dbReference type="InterPro" id="IPR036890">
    <property type="entry name" value="HATPase_C_sf"/>
</dbReference>
<dbReference type="Gene3D" id="3.30.450.20">
    <property type="entry name" value="PAS domain"/>
    <property type="match status" value="1"/>
</dbReference>
<evidence type="ECO:0000256" key="12">
    <source>
        <dbReference type="ARBA" id="ARBA00068150"/>
    </source>
</evidence>
<dbReference type="GO" id="GO:0000155">
    <property type="term" value="F:phosphorelay sensor kinase activity"/>
    <property type="evidence" value="ECO:0007669"/>
    <property type="project" value="InterPro"/>
</dbReference>
<dbReference type="PROSITE" id="PS50113">
    <property type="entry name" value="PAC"/>
    <property type="match status" value="1"/>
</dbReference>
<comment type="catalytic activity">
    <reaction evidence="1">
        <text>ATP + protein L-histidine = ADP + protein N-phospho-L-histidine.</text>
        <dbReference type="EC" id="2.7.13.3"/>
    </reaction>
</comment>
<evidence type="ECO:0000256" key="7">
    <source>
        <dbReference type="ARBA" id="ARBA00022741"/>
    </source>
</evidence>
<dbReference type="InterPro" id="IPR000014">
    <property type="entry name" value="PAS"/>
</dbReference>
<sequence>MNVDSSNVDSSRPMAAAQDAAMYRQIVESGNEGIWVWDLDGSTVYVNERMASLLGYTVAEMGSITVLDVLDDVGRGQGADFLARQRLAGGTTESAECLLLRRDGGHVWTVISHSPWLGDDGTHLGLIAFVSDITERRLLSDALQSREEQLSEALQTKSDFLATMSHEMRTPMNGVIGLAELLLSTELDEQQLRYVAGVQTAGAGLLTIINDILDFSKIEAGHIRLEVVDFDVNQLLEEVTGLLTRQAMTKRLELNARLCDGLTTSLHGDPARLRQVLLNLVSNAIKFTDDGEVEISAQVVASSAAAADIRFQVRDTGIGIARSDQHRIFEPFSQVDASPTRRFGGTGLGLAISRQLVGAMGGDLTVESEPGTGSVFGFTVRLQRSGPS</sequence>
<reference evidence="17 18" key="1">
    <citation type="submission" date="2011-05" db="EMBL/GenBank/DDBJ databases">
        <title>Whole genome sequence of Microlunatus phosphovorus NM-1.</title>
        <authorList>
            <person name="Hosoyama A."/>
            <person name="Sasaki K."/>
            <person name="Harada T."/>
            <person name="Igarashi R."/>
            <person name="Kawakoshi A."/>
            <person name="Sasagawa M."/>
            <person name="Fukada J."/>
            <person name="Nakamura S."/>
            <person name="Katano Y."/>
            <person name="Hanada S."/>
            <person name="Kamagata Y."/>
            <person name="Nakamura N."/>
            <person name="Yamazaki S."/>
            <person name="Fujita N."/>
        </authorList>
    </citation>
    <scope>NUCLEOTIDE SEQUENCE [LARGE SCALE GENOMIC DNA]</scope>
    <source>
        <strain evidence="18">ATCC 700054 / DSM 10555 / JCM 9379 / NBRC 101784 / NCIMB 13414 / VKM Ac-1990 / NM-1</strain>
    </source>
</reference>
<dbReference type="SMART" id="SM00388">
    <property type="entry name" value="HisKA"/>
    <property type="match status" value="1"/>
</dbReference>
<dbReference type="AlphaFoldDB" id="F5XP33"/>
<dbReference type="InterPro" id="IPR003661">
    <property type="entry name" value="HisK_dim/P_dom"/>
</dbReference>
<evidence type="ECO:0000259" key="14">
    <source>
        <dbReference type="PROSITE" id="PS50109"/>
    </source>
</evidence>
<dbReference type="CDD" id="cd00130">
    <property type="entry name" value="PAS"/>
    <property type="match status" value="1"/>
</dbReference>
<accession>F5XP33</accession>
<evidence type="ECO:0000256" key="4">
    <source>
        <dbReference type="ARBA" id="ARBA00012438"/>
    </source>
</evidence>
<dbReference type="InterPro" id="IPR001610">
    <property type="entry name" value="PAC"/>
</dbReference>
<dbReference type="InterPro" id="IPR000700">
    <property type="entry name" value="PAS-assoc_C"/>
</dbReference>
<dbReference type="GO" id="GO:0005886">
    <property type="term" value="C:plasma membrane"/>
    <property type="evidence" value="ECO:0007669"/>
    <property type="project" value="UniProtKB-SubCell"/>
</dbReference>
<dbReference type="NCBIfam" id="TIGR00229">
    <property type="entry name" value="sensory_box"/>
    <property type="match status" value="1"/>
</dbReference>
<dbReference type="SMART" id="SM00091">
    <property type="entry name" value="PAS"/>
    <property type="match status" value="1"/>
</dbReference>
<dbReference type="CDD" id="cd16922">
    <property type="entry name" value="HATPase_EvgS-ArcB-TorS-like"/>
    <property type="match status" value="1"/>
</dbReference>
<dbReference type="FunFam" id="1.10.287.130:FF:000002">
    <property type="entry name" value="Two-component osmosensing histidine kinase"/>
    <property type="match status" value="1"/>
</dbReference>
<dbReference type="Pfam" id="PF00512">
    <property type="entry name" value="HisKA"/>
    <property type="match status" value="1"/>
</dbReference>
<proteinExistence type="inferred from homology"/>
<evidence type="ECO:0000313" key="17">
    <source>
        <dbReference type="EMBL" id="BAK36673.1"/>
    </source>
</evidence>
<evidence type="ECO:0000256" key="11">
    <source>
        <dbReference type="ARBA" id="ARBA00064003"/>
    </source>
</evidence>
<dbReference type="InterPro" id="IPR035965">
    <property type="entry name" value="PAS-like_dom_sf"/>
</dbReference>
<evidence type="ECO:0000256" key="8">
    <source>
        <dbReference type="ARBA" id="ARBA00022777"/>
    </source>
</evidence>
<evidence type="ECO:0000259" key="15">
    <source>
        <dbReference type="PROSITE" id="PS50112"/>
    </source>
</evidence>
<dbReference type="PRINTS" id="PR00344">
    <property type="entry name" value="BCTRLSENSOR"/>
</dbReference>
<dbReference type="Pfam" id="PF00989">
    <property type="entry name" value="PAS"/>
    <property type="match status" value="1"/>
</dbReference>
<dbReference type="KEGG" id="mph:MLP_36590"/>
<dbReference type="SUPFAM" id="SSF47384">
    <property type="entry name" value="Homodimeric domain of signal transducing histidine kinase"/>
    <property type="match status" value="1"/>
</dbReference>
<keyword evidence="6" id="KW-0808">Transferase</keyword>
<dbReference type="EC" id="2.7.13.3" evidence="4"/>
<dbReference type="Gene3D" id="3.30.565.10">
    <property type="entry name" value="Histidine kinase-like ATPase, C-terminal domain"/>
    <property type="match status" value="1"/>
</dbReference>
<dbReference type="SUPFAM" id="SSF55874">
    <property type="entry name" value="ATPase domain of HSP90 chaperone/DNA topoisomerase II/histidine kinase"/>
    <property type="match status" value="1"/>
</dbReference>
<keyword evidence="5" id="KW-0597">Phosphoprotein</keyword>
<evidence type="ECO:0000256" key="6">
    <source>
        <dbReference type="ARBA" id="ARBA00022679"/>
    </source>
</evidence>
<evidence type="ECO:0000256" key="1">
    <source>
        <dbReference type="ARBA" id="ARBA00000085"/>
    </source>
</evidence>
<dbReference type="GO" id="GO:0006355">
    <property type="term" value="P:regulation of DNA-templated transcription"/>
    <property type="evidence" value="ECO:0007669"/>
    <property type="project" value="InterPro"/>
</dbReference>
<keyword evidence="18" id="KW-1185">Reference proteome</keyword>
<keyword evidence="9" id="KW-0067">ATP-binding</keyword>
<keyword evidence="10" id="KW-0902">Two-component regulatory system</keyword>
<keyword evidence="7" id="KW-0547">Nucleotide-binding</keyword>
<comment type="similarity">
    <text evidence="3">In the N-terminal section; belongs to the phytochrome family.</text>
</comment>
<keyword evidence="8" id="KW-0418">Kinase</keyword>
<evidence type="ECO:0000313" key="18">
    <source>
        <dbReference type="Proteomes" id="UP000007947"/>
    </source>
</evidence>
<dbReference type="Pfam" id="PF02518">
    <property type="entry name" value="HATPase_c"/>
    <property type="match status" value="1"/>
</dbReference>
<dbReference type="PANTHER" id="PTHR43047">
    <property type="entry name" value="TWO-COMPONENT HISTIDINE PROTEIN KINASE"/>
    <property type="match status" value="1"/>
</dbReference>
<dbReference type="PROSITE" id="PS50112">
    <property type="entry name" value="PAS"/>
    <property type="match status" value="1"/>
</dbReference>
<feature type="domain" description="Histidine kinase" evidence="14">
    <location>
        <begin position="163"/>
        <end position="384"/>
    </location>
</feature>
<evidence type="ECO:0000259" key="16">
    <source>
        <dbReference type="PROSITE" id="PS50113"/>
    </source>
</evidence>
<name>F5XP33_MICPN</name>
<dbReference type="InterPro" id="IPR003594">
    <property type="entry name" value="HATPase_dom"/>
</dbReference>
<dbReference type="CDD" id="cd00082">
    <property type="entry name" value="HisKA"/>
    <property type="match status" value="1"/>
</dbReference>
<dbReference type="EMBL" id="AP012204">
    <property type="protein sequence ID" value="BAK36673.1"/>
    <property type="molecule type" value="Genomic_DNA"/>
</dbReference>
<dbReference type="GO" id="GO:0005524">
    <property type="term" value="F:ATP binding"/>
    <property type="evidence" value="ECO:0007669"/>
    <property type="project" value="UniProtKB-KW"/>
</dbReference>
<protein>
    <recommendedName>
        <fullName evidence="13">Circadian input-output histidine kinase CikA</fullName>
        <ecNumber evidence="4">2.7.13.3</ecNumber>
    </recommendedName>
    <alternativeName>
        <fullName evidence="12">Sensory/regulatory protein RpfC</fullName>
    </alternativeName>
</protein>
<dbReference type="eggNOG" id="COG2202">
    <property type="taxonomic scope" value="Bacteria"/>
</dbReference>
<dbReference type="InterPro" id="IPR013767">
    <property type="entry name" value="PAS_fold"/>
</dbReference>
<feature type="domain" description="PAC" evidence="16">
    <location>
        <begin position="93"/>
        <end position="145"/>
    </location>
</feature>
<dbReference type="Gene3D" id="1.10.287.130">
    <property type="match status" value="1"/>
</dbReference>
<feature type="domain" description="PAS" evidence="15">
    <location>
        <begin position="19"/>
        <end position="61"/>
    </location>
</feature>
<evidence type="ECO:0000256" key="10">
    <source>
        <dbReference type="ARBA" id="ARBA00023012"/>
    </source>
</evidence>
<evidence type="ECO:0000256" key="3">
    <source>
        <dbReference type="ARBA" id="ARBA00006402"/>
    </source>
</evidence>
<comment type="subcellular location">
    <subcellularLocation>
        <location evidence="2">Cell membrane</location>
    </subcellularLocation>
</comment>